<evidence type="ECO:0000256" key="2">
    <source>
        <dbReference type="SAM" id="SignalP"/>
    </source>
</evidence>
<dbReference type="Gene3D" id="3.40.190.10">
    <property type="entry name" value="Periplasmic binding protein-like II"/>
    <property type="match status" value="1"/>
</dbReference>
<keyword evidence="4" id="KW-0808">Transferase</keyword>
<evidence type="ECO:0000256" key="1">
    <source>
        <dbReference type="SAM" id="Phobius"/>
    </source>
</evidence>
<dbReference type="PANTHER" id="PTHR34220">
    <property type="entry name" value="SENSOR HISTIDINE KINASE YPDA"/>
    <property type="match status" value="1"/>
</dbReference>
<keyword evidence="4" id="KW-0418">Kinase</keyword>
<proteinExistence type="predicted"/>
<dbReference type="InterPro" id="IPR050640">
    <property type="entry name" value="Bact_2-comp_sensor_kinase"/>
</dbReference>
<evidence type="ECO:0000313" key="4">
    <source>
        <dbReference type="EMBL" id="WQD38016.1"/>
    </source>
</evidence>
<dbReference type="GO" id="GO:0016301">
    <property type="term" value="F:kinase activity"/>
    <property type="evidence" value="ECO:0007669"/>
    <property type="project" value="UniProtKB-KW"/>
</dbReference>
<dbReference type="Proteomes" id="UP001325680">
    <property type="component" value="Chromosome"/>
</dbReference>
<dbReference type="PANTHER" id="PTHR34220:SF7">
    <property type="entry name" value="SENSOR HISTIDINE KINASE YPDA"/>
    <property type="match status" value="1"/>
</dbReference>
<feature type="domain" description="Solute-binding protein family 3/N-terminal" evidence="3">
    <location>
        <begin position="40"/>
        <end position="276"/>
    </location>
</feature>
<name>A0ABZ0W488_9BACT</name>
<dbReference type="InterPro" id="IPR010559">
    <property type="entry name" value="Sig_transdc_His_kin_internal"/>
</dbReference>
<accession>A0ABZ0W488</accession>
<keyword evidence="5" id="KW-1185">Reference proteome</keyword>
<evidence type="ECO:0000313" key="5">
    <source>
        <dbReference type="Proteomes" id="UP001325680"/>
    </source>
</evidence>
<keyword evidence="1" id="KW-0472">Membrane</keyword>
<keyword evidence="2" id="KW-0732">Signal</keyword>
<sequence>MSFLKGCILLLVLVIAASSAYCGHIPADSWKTVFSRKAGTITVLWNEIEPFIYRDKDGRLIGVEYELIEGFKSFLSSHYKIDLQINWKELEKFDQIYPQIQNSAQPGLFAVSYYSITAERKSEVKFSPPYMPDLNVLVTNNSVPLFTSPKQLAKSIISMHGFTQPGTTMEMDMNKIRQAYYPDLPITYNRKDDYAILEQVAGNASSFAYVPVSIYVVALQRGMKVKRQRLFDVHREGFAAIYPVNSDWTKPVEEYFNSFECKSLVASLIRKYLGEEVAPMILEVSAPRNIGEQPDDIELLTKEREIVTQRLMNQAAELEKQKSLHKMVLLLLACLIIVAALLYGRFRIKNKLNQKLQQRNRLISNQNVQIENMNHMLKLKVLQARMNPHFLFNSLNSIQYFIIMNDKKISLEYISRFSAFLRKLIRYGDELMITAADEAALLKEYLWLEQTRFPGRFEYVIEISDDSRALNILPLLTHSLVEKALYSSILNLEPTSKGMLRISFQNSADQLIASIKSNGISRADAEILRNKKGLEEADPEETLNKRIQLYNQQGKSKIAIHYKEENKANEARIEIPQPLF</sequence>
<evidence type="ECO:0000259" key="3">
    <source>
        <dbReference type="SMART" id="SM00062"/>
    </source>
</evidence>
<dbReference type="InterPro" id="IPR001638">
    <property type="entry name" value="Solute-binding_3/MltF_N"/>
</dbReference>
<feature type="transmembrane region" description="Helical" evidence="1">
    <location>
        <begin position="327"/>
        <end position="346"/>
    </location>
</feature>
<organism evidence="4 5">
    <name type="scientific">Niabella yanshanensis</name>
    <dbReference type="NCBI Taxonomy" id="577386"/>
    <lineage>
        <taxon>Bacteria</taxon>
        <taxon>Pseudomonadati</taxon>
        <taxon>Bacteroidota</taxon>
        <taxon>Chitinophagia</taxon>
        <taxon>Chitinophagales</taxon>
        <taxon>Chitinophagaceae</taxon>
        <taxon>Niabella</taxon>
    </lineage>
</organism>
<keyword evidence="1" id="KW-1133">Transmembrane helix</keyword>
<gene>
    <name evidence="4" type="ORF">U0035_20325</name>
</gene>
<dbReference type="RefSeq" id="WP_114790770.1">
    <property type="nucleotide sequence ID" value="NZ_CP139960.1"/>
</dbReference>
<feature type="chain" id="PRO_5045545236" evidence="2">
    <location>
        <begin position="23"/>
        <end position="580"/>
    </location>
</feature>
<dbReference type="SUPFAM" id="SSF53850">
    <property type="entry name" value="Periplasmic binding protein-like II"/>
    <property type="match status" value="1"/>
</dbReference>
<dbReference type="SMART" id="SM00062">
    <property type="entry name" value="PBPb"/>
    <property type="match status" value="1"/>
</dbReference>
<feature type="signal peptide" evidence="2">
    <location>
        <begin position="1"/>
        <end position="22"/>
    </location>
</feature>
<dbReference type="EMBL" id="CP139960">
    <property type="protein sequence ID" value="WQD38016.1"/>
    <property type="molecule type" value="Genomic_DNA"/>
</dbReference>
<dbReference type="Pfam" id="PF06580">
    <property type="entry name" value="His_kinase"/>
    <property type="match status" value="1"/>
</dbReference>
<reference evidence="4 5" key="1">
    <citation type="submission" date="2023-12" db="EMBL/GenBank/DDBJ databases">
        <title>Genome sequencing and assembly of bacterial species from a model synthetic community.</title>
        <authorList>
            <person name="Hogle S.L."/>
        </authorList>
    </citation>
    <scope>NUCLEOTIDE SEQUENCE [LARGE SCALE GENOMIC DNA]</scope>
    <source>
        <strain evidence="4 5">HAMBI_3031</strain>
    </source>
</reference>
<dbReference type="Pfam" id="PF00497">
    <property type="entry name" value="SBP_bac_3"/>
    <property type="match status" value="1"/>
</dbReference>
<keyword evidence="1" id="KW-0812">Transmembrane</keyword>
<protein>
    <submittedName>
        <fullName evidence="4">Histidine kinase</fullName>
    </submittedName>
</protein>